<dbReference type="Proteomes" id="UP000193922">
    <property type="component" value="Unassembled WGS sequence"/>
</dbReference>
<name>A0A1Y1W132_9FUNG</name>
<comment type="caution">
    <text evidence="6">The sequence shown here is derived from an EMBL/GenBank/DDBJ whole genome shotgun (WGS) entry which is preliminary data.</text>
</comment>
<evidence type="ECO:0000256" key="5">
    <source>
        <dbReference type="SAM" id="Phobius"/>
    </source>
</evidence>
<feature type="transmembrane region" description="Helical" evidence="5">
    <location>
        <begin position="66"/>
        <end position="86"/>
    </location>
</feature>
<feature type="transmembrane region" description="Helical" evidence="5">
    <location>
        <begin position="147"/>
        <end position="169"/>
    </location>
</feature>
<dbReference type="OrthoDB" id="191139at2759"/>
<keyword evidence="3 5" id="KW-1133">Transmembrane helix</keyword>
<evidence type="ECO:0000256" key="4">
    <source>
        <dbReference type="ARBA" id="ARBA00023136"/>
    </source>
</evidence>
<dbReference type="GO" id="GO:0005783">
    <property type="term" value="C:endoplasmic reticulum"/>
    <property type="evidence" value="ECO:0007669"/>
    <property type="project" value="TreeGrafter"/>
</dbReference>
<evidence type="ECO:0000256" key="2">
    <source>
        <dbReference type="ARBA" id="ARBA00022692"/>
    </source>
</evidence>
<evidence type="ECO:0008006" key="8">
    <source>
        <dbReference type="Google" id="ProtNLM"/>
    </source>
</evidence>
<keyword evidence="7" id="KW-1185">Reference proteome</keyword>
<protein>
    <recommendedName>
        <fullName evidence="8">Auxin efflux carrier</fullName>
    </recommendedName>
</protein>
<feature type="transmembrane region" description="Helical" evidence="5">
    <location>
        <begin position="396"/>
        <end position="418"/>
    </location>
</feature>
<dbReference type="Pfam" id="PF03547">
    <property type="entry name" value="Mem_trans"/>
    <property type="match status" value="1"/>
</dbReference>
<dbReference type="InterPro" id="IPR004776">
    <property type="entry name" value="Mem_transp_PIN-like"/>
</dbReference>
<dbReference type="EMBL" id="MCFD01000014">
    <property type="protein sequence ID" value="ORX66946.1"/>
    <property type="molecule type" value="Genomic_DNA"/>
</dbReference>
<feature type="transmembrane region" description="Helical" evidence="5">
    <location>
        <begin position="258"/>
        <end position="278"/>
    </location>
</feature>
<evidence type="ECO:0000313" key="6">
    <source>
        <dbReference type="EMBL" id="ORX66946.1"/>
    </source>
</evidence>
<feature type="transmembrane region" description="Helical" evidence="5">
    <location>
        <begin position="328"/>
        <end position="350"/>
    </location>
</feature>
<feature type="transmembrane region" description="Helical" evidence="5">
    <location>
        <begin position="362"/>
        <end position="384"/>
    </location>
</feature>
<sequence>MGALEFALVSTQSLAPIFILTVIGYVLGLKKVDLKALASININLLTPALLFAKITDSLDRNTFLELWFIPVLYVLTGFPAIWWTQLVGGRAMRLPDGFLKVCGIAIYFTNVNNSIIPIIESLVYSPGAKFLKRSEDDTPEQIIKRGVGYLMMVCVASNLLRWSVGMGILKPKATEHRSAASVGEDADVSSSISDERTLLLSGVNTPVPKAQTAADTSLWTTLKKYYSPPVMGAAVGIAVLFVPPLHRALLTKGTFAYSFWYSTNLCSIACIPMTMVALGGQLALTRSQQPLAPIGGSTASIESGEEPGDIDLEVVTPRKQSQGTLLVILGRYVIVPPITCLAMLLAIKLAAGYFPLISSDPILFLTIAITSVTPPAVSLLTIAQNIGMYEDESAQLLFHSYVVGVVAMAAEISVFLWLTSTIF</sequence>
<dbReference type="RefSeq" id="XP_040740905.1">
    <property type="nucleotide sequence ID" value="XM_040891882.1"/>
</dbReference>
<dbReference type="PANTHER" id="PTHR31794:SF2">
    <property type="entry name" value="AUXIN EFFLUX TRANSPORTER FAMILY PROTEIN (EUROFUNG)"/>
    <property type="match status" value="1"/>
</dbReference>
<dbReference type="GO" id="GO:0055085">
    <property type="term" value="P:transmembrane transport"/>
    <property type="evidence" value="ECO:0007669"/>
    <property type="project" value="InterPro"/>
</dbReference>
<dbReference type="PANTHER" id="PTHR31794">
    <property type="entry name" value="AUXIN EFFLUX TRANSPORTER FAMILY PROTEIN (EUROFUNG)"/>
    <property type="match status" value="1"/>
</dbReference>
<feature type="transmembrane region" description="Helical" evidence="5">
    <location>
        <begin position="225"/>
        <end position="246"/>
    </location>
</feature>
<dbReference type="GeneID" id="63808530"/>
<comment type="subcellular location">
    <subcellularLocation>
        <location evidence="1">Membrane</location>
        <topology evidence="1">Multi-pass membrane protein</topology>
    </subcellularLocation>
</comment>
<evidence type="ECO:0000256" key="3">
    <source>
        <dbReference type="ARBA" id="ARBA00022989"/>
    </source>
</evidence>
<feature type="transmembrane region" description="Helical" evidence="5">
    <location>
        <begin position="98"/>
        <end position="119"/>
    </location>
</feature>
<accession>A0A1Y1W132</accession>
<keyword evidence="2 5" id="KW-0812">Transmembrane</keyword>
<organism evidence="6 7">
    <name type="scientific">Linderina pennispora</name>
    <dbReference type="NCBI Taxonomy" id="61395"/>
    <lineage>
        <taxon>Eukaryota</taxon>
        <taxon>Fungi</taxon>
        <taxon>Fungi incertae sedis</taxon>
        <taxon>Zoopagomycota</taxon>
        <taxon>Kickxellomycotina</taxon>
        <taxon>Kickxellomycetes</taxon>
        <taxon>Kickxellales</taxon>
        <taxon>Kickxellaceae</taxon>
        <taxon>Linderina</taxon>
    </lineage>
</organism>
<keyword evidence="4 5" id="KW-0472">Membrane</keyword>
<dbReference type="GO" id="GO:0016020">
    <property type="term" value="C:membrane"/>
    <property type="evidence" value="ECO:0007669"/>
    <property type="project" value="UniProtKB-SubCell"/>
</dbReference>
<reference evidence="6 7" key="1">
    <citation type="submission" date="2016-07" db="EMBL/GenBank/DDBJ databases">
        <title>Pervasive Adenine N6-methylation of Active Genes in Fungi.</title>
        <authorList>
            <consortium name="DOE Joint Genome Institute"/>
            <person name="Mondo S.J."/>
            <person name="Dannebaum R.O."/>
            <person name="Kuo R.C."/>
            <person name="Labutti K."/>
            <person name="Haridas S."/>
            <person name="Kuo A."/>
            <person name="Salamov A."/>
            <person name="Ahrendt S.R."/>
            <person name="Lipzen A."/>
            <person name="Sullivan W."/>
            <person name="Andreopoulos W.B."/>
            <person name="Clum A."/>
            <person name="Lindquist E."/>
            <person name="Daum C."/>
            <person name="Ramamoorthy G.K."/>
            <person name="Gryganskyi A."/>
            <person name="Culley D."/>
            <person name="Magnuson J.K."/>
            <person name="James T.Y."/>
            <person name="O'Malley M.A."/>
            <person name="Stajich J.E."/>
            <person name="Spatafora J.W."/>
            <person name="Visel A."/>
            <person name="Grigoriev I.V."/>
        </authorList>
    </citation>
    <scope>NUCLEOTIDE SEQUENCE [LARGE SCALE GENOMIC DNA]</scope>
    <source>
        <strain evidence="6 7">ATCC 12442</strain>
    </source>
</reference>
<evidence type="ECO:0000256" key="1">
    <source>
        <dbReference type="ARBA" id="ARBA00004141"/>
    </source>
</evidence>
<feature type="transmembrane region" description="Helical" evidence="5">
    <location>
        <begin position="6"/>
        <end position="27"/>
    </location>
</feature>
<proteinExistence type="predicted"/>
<dbReference type="AlphaFoldDB" id="A0A1Y1W132"/>
<dbReference type="STRING" id="61395.A0A1Y1W132"/>
<evidence type="ECO:0000313" key="7">
    <source>
        <dbReference type="Proteomes" id="UP000193922"/>
    </source>
</evidence>
<gene>
    <name evidence="6" type="ORF">DL89DRAFT_61884</name>
</gene>